<keyword evidence="1" id="KW-1133">Transmembrane helix</keyword>
<dbReference type="Proteomes" id="UP000325211">
    <property type="component" value="Chromosome"/>
</dbReference>
<name>A0A5P2D115_STRVZ</name>
<reference evidence="2 3" key="1">
    <citation type="submission" date="2018-05" db="EMBL/GenBank/DDBJ databases">
        <title>Streptomyces venezuelae.</title>
        <authorList>
            <person name="Kim W."/>
            <person name="Lee N."/>
            <person name="Cho B.-K."/>
        </authorList>
    </citation>
    <scope>NUCLEOTIDE SEQUENCE [LARGE SCALE GENOMIC DNA]</scope>
    <source>
        <strain evidence="2 3">ATCC 21782</strain>
    </source>
</reference>
<evidence type="ECO:0008006" key="4">
    <source>
        <dbReference type="Google" id="ProtNLM"/>
    </source>
</evidence>
<evidence type="ECO:0000313" key="3">
    <source>
        <dbReference type="Proteomes" id="UP000325211"/>
    </source>
</evidence>
<keyword evidence="1" id="KW-0472">Membrane</keyword>
<sequence length="174" mass="19015">MRSRTVPNRTALALTGLALIAAAASVTRWGEENVLMAVLRHLQQADHRLLSVAGAVGFAASLFLVTVQIPRPAPRRLALPAPHCGLDSRAVRHAVQAGCAAIPGVVRVRCRLTGRRHMMRLGITLTVNATAHPDDVLTTVSDTVLTQIAPLLEPRRLRTRIRLQVQRPRPHRAR</sequence>
<protein>
    <recommendedName>
        <fullName evidence="4">Alkaline shock response membrane anchor protein AmaP</fullName>
    </recommendedName>
</protein>
<proteinExistence type="predicted"/>
<evidence type="ECO:0000313" key="2">
    <source>
        <dbReference type="EMBL" id="QES47738.1"/>
    </source>
</evidence>
<evidence type="ECO:0000256" key="1">
    <source>
        <dbReference type="SAM" id="Phobius"/>
    </source>
</evidence>
<gene>
    <name evidence="2" type="ORF">DEJ50_07840</name>
</gene>
<dbReference type="AlphaFoldDB" id="A0A5P2D115"/>
<organism evidence="2 3">
    <name type="scientific">Streptomyces venezuelae</name>
    <dbReference type="NCBI Taxonomy" id="54571"/>
    <lineage>
        <taxon>Bacteria</taxon>
        <taxon>Bacillati</taxon>
        <taxon>Actinomycetota</taxon>
        <taxon>Actinomycetes</taxon>
        <taxon>Kitasatosporales</taxon>
        <taxon>Streptomycetaceae</taxon>
        <taxon>Streptomyces</taxon>
    </lineage>
</organism>
<dbReference type="EMBL" id="CP029190">
    <property type="protein sequence ID" value="QES47738.1"/>
    <property type="molecule type" value="Genomic_DNA"/>
</dbReference>
<accession>A0A5P2D115</accession>
<keyword evidence="1" id="KW-0812">Transmembrane</keyword>
<feature type="transmembrane region" description="Helical" evidence="1">
    <location>
        <begin position="48"/>
        <end position="67"/>
    </location>
</feature>